<dbReference type="PROSITE" id="PS52004">
    <property type="entry name" value="KS3_2"/>
    <property type="match status" value="1"/>
</dbReference>
<keyword evidence="2" id="KW-0597">Phosphoprotein</keyword>
<evidence type="ECO:0000256" key="2">
    <source>
        <dbReference type="ARBA" id="ARBA00022553"/>
    </source>
</evidence>
<dbReference type="Gene3D" id="3.40.366.10">
    <property type="entry name" value="Malonyl-Coenzyme A Acyl Carrier Protein, domain 2"/>
    <property type="match status" value="1"/>
</dbReference>
<dbReference type="InterPro" id="IPR013217">
    <property type="entry name" value="Methyltransf_12"/>
</dbReference>
<evidence type="ECO:0000259" key="12">
    <source>
        <dbReference type="PROSITE" id="PS52004"/>
    </source>
</evidence>
<dbReference type="Pfam" id="PF08242">
    <property type="entry name" value="Methyltransf_12"/>
    <property type="match status" value="1"/>
</dbReference>
<dbReference type="PROSITE" id="PS00606">
    <property type="entry name" value="KS3_1"/>
    <property type="match status" value="1"/>
</dbReference>
<dbReference type="Gene3D" id="3.10.129.110">
    <property type="entry name" value="Polyketide synthase dehydratase"/>
    <property type="match status" value="1"/>
</dbReference>
<dbReference type="InterPro" id="IPR029063">
    <property type="entry name" value="SAM-dependent_MTases_sf"/>
</dbReference>
<feature type="region of interest" description="C-terminal hotdog fold" evidence="9">
    <location>
        <begin position="1105"/>
        <end position="1258"/>
    </location>
</feature>
<evidence type="ECO:0000256" key="5">
    <source>
        <dbReference type="ARBA" id="ARBA00022679"/>
    </source>
</evidence>
<dbReference type="InterPro" id="IPR049900">
    <property type="entry name" value="PKS_mFAS_DH"/>
</dbReference>
<dbReference type="InterPro" id="IPR018201">
    <property type="entry name" value="Ketoacyl_synth_AS"/>
</dbReference>
<organism evidence="14 15">
    <name type="scientific">Madurella fahalii</name>
    <dbReference type="NCBI Taxonomy" id="1157608"/>
    <lineage>
        <taxon>Eukaryota</taxon>
        <taxon>Fungi</taxon>
        <taxon>Dikarya</taxon>
        <taxon>Ascomycota</taxon>
        <taxon>Pezizomycotina</taxon>
        <taxon>Sordariomycetes</taxon>
        <taxon>Sordariomycetidae</taxon>
        <taxon>Sordariales</taxon>
        <taxon>Sordariales incertae sedis</taxon>
        <taxon>Madurella</taxon>
    </lineage>
</organism>
<feature type="compositionally biased region" description="Low complexity" evidence="10">
    <location>
        <begin position="2547"/>
        <end position="2571"/>
    </location>
</feature>
<evidence type="ECO:0000259" key="13">
    <source>
        <dbReference type="PROSITE" id="PS52019"/>
    </source>
</evidence>
<dbReference type="Pfam" id="PF00501">
    <property type="entry name" value="AMP-binding"/>
    <property type="match status" value="1"/>
</dbReference>
<dbReference type="EMBL" id="BAAFSV010000002">
    <property type="protein sequence ID" value="GAB1314574.1"/>
    <property type="molecule type" value="Genomic_DNA"/>
</dbReference>
<evidence type="ECO:0000256" key="7">
    <source>
        <dbReference type="ARBA" id="ARBA00023002"/>
    </source>
</evidence>
<dbReference type="RefSeq" id="XP_070916305.1">
    <property type="nucleotide sequence ID" value="XM_071060204.1"/>
</dbReference>
<dbReference type="InterPro" id="IPR014031">
    <property type="entry name" value="Ketoacyl_synth_C"/>
</dbReference>
<feature type="active site" description="Proton donor; for dehydratase activity" evidence="9">
    <location>
        <position position="1166"/>
    </location>
</feature>
<dbReference type="SUPFAM" id="SSF53335">
    <property type="entry name" value="S-adenosyl-L-methionine-dependent methyltransferases"/>
    <property type="match status" value="1"/>
</dbReference>
<keyword evidence="15" id="KW-1185">Reference proteome</keyword>
<dbReference type="Pfam" id="PF00109">
    <property type="entry name" value="ketoacyl-synt"/>
    <property type="match status" value="1"/>
</dbReference>
<dbReference type="Gene3D" id="3.40.50.720">
    <property type="entry name" value="NAD(P)-binding Rossmann-like Domain"/>
    <property type="match status" value="3"/>
</dbReference>
<gene>
    <name evidence="14" type="ORF">MFIFM68171_04784</name>
</gene>
<feature type="compositionally biased region" description="Basic and acidic residues" evidence="10">
    <location>
        <begin position="2588"/>
        <end position="2597"/>
    </location>
</feature>
<dbReference type="InterPro" id="IPR006162">
    <property type="entry name" value="Ppantetheine_attach_site"/>
</dbReference>
<dbReference type="InterPro" id="IPR009081">
    <property type="entry name" value="PP-bd_ACP"/>
</dbReference>
<dbReference type="Pfam" id="PF07993">
    <property type="entry name" value="NAD_binding_4"/>
    <property type="match status" value="1"/>
</dbReference>
<dbReference type="CDD" id="cd02440">
    <property type="entry name" value="AdoMet_MTases"/>
    <property type="match status" value="1"/>
</dbReference>
<evidence type="ECO:0000256" key="9">
    <source>
        <dbReference type="PROSITE-ProRule" id="PRU01363"/>
    </source>
</evidence>
<feature type="active site" description="Proton acceptor; for dehydratase activity" evidence="9">
    <location>
        <position position="983"/>
    </location>
</feature>
<dbReference type="Pfam" id="PF21089">
    <property type="entry name" value="PKS_DH_N"/>
    <property type="match status" value="1"/>
</dbReference>
<feature type="region of interest" description="N-terminal hotdog fold" evidence="9">
    <location>
        <begin position="951"/>
        <end position="1088"/>
    </location>
</feature>
<feature type="domain" description="PKS/mFAS DH" evidence="13">
    <location>
        <begin position="951"/>
        <end position="1258"/>
    </location>
</feature>
<dbReference type="Pfam" id="PF00550">
    <property type="entry name" value="PP-binding"/>
    <property type="match status" value="2"/>
</dbReference>
<dbReference type="SUPFAM" id="SSF47336">
    <property type="entry name" value="ACP-like"/>
    <property type="match status" value="2"/>
</dbReference>
<dbReference type="SMART" id="SM00825">
    <property type="entry name" value="PKS_KS"/>
    <property type="match status" value="1"/>
</dbReference>
<dbReference type="InterPro" id="IPR036291">
    <property type="entry name" value="NAD(P)-bd_dom_sf"/>
</dbReference>
<dbReference type="InterPro" id="IPR057326">
    <property type="entry name" value="KR_dom"/>
</dbReference>
<dbReference type="SUPFAM" id="SSF52151">
    <property type="entry name" value="FabD/lysophospholipase-like"/>
    <property type="match status" value="1"/>
</dbReference>
<dbReference type="InterPro" id="IPR036736">
    <property type="entry name" value="ACP-like_sf"/>
</dbReference>
<dbReference type="Pfam" id="PF02801">
    <property type="entry name" value="Ketoacyl-synt_C"/>
    <property type="match status" value="1"/>
</dbReference>
<keyword evidence="4" id="KW-0489">Methyltransferase</keyword>
<evidence type="ECO:0008006" key="16">
    <source>
        <dbReference type="Google" id="ProtNLM"/>
    </source>
</evidence>
<dbReference type="InterPro" id="IPR020807">
    <property type="entry name" value="PKS_DH"/>
</dbReference>
<dbReference type="InterPro" id="IPR014043">
    <property type="entry name" value="Acyl_transferase_dom"/>
</dbReference>
<dbReference type="PROSITE" id="PS50075">
    <property type="entry name" value="CARRIER"/>
    <property type="match status" value="2"/>
</dbReference>
<dbReference type="Gene3D" id="3.30.300.30">
    <property type="match status" value="1"/>
</dbReference>
<feature type="domain" description="Ketosynthase family 3 (KS3)" evidence="12">
    <location>
        <begin position="9"/>
        <end position="444"/>
    </location>
</feature>
<dbReference type="CDD" id="cd05930">
    <property type="entry name" value="A_NRPS"/>
    <property type="match status" value="1"/>
</dbReference>
<dbReference type="InterPro" id="IPR016039">
    <property type="entry name" value="Thiolase-like"/>
</dbReference>
<dbReference type="InterPro" id="IPR013120">
    <property type="entry name" value="FAR_NAD-bd"/>
</dbReference>
<dbReference type="PANTHER" id="PTHR43775">
    <property type="entry name" value="FATTY ACID SYNTHASE"/>
    <property type="match status" value="1"/>
</dbReference>
<dbReference type="InterPro" id="IPR016035">
    <property type="entry name" value="Acyl_Trfase/lysoPLipase"/>
</dbReference>
<dbReference type="InterPro" id="IPR049552">
    <property type="entry name" value="PKS_DH_N"/>
</dbReference>
<dbReference type="InterPro" id="IPR013968">
    <property type="entry name" value="PKS_KR"/>
</dbReference>
<dbReference type="CDD" id="cd19532">
    <property type="entry name" value="C_PKS-NRPS"/>
    <property type="match status" value="1"/>
</dbReference>
<evidence type="ECO:0000256" key="1">
    <source>
        <dbReference type="ARBA" id="ARBA00022450"/>
    </source>
</evidence>
<keyword evidence="6" id="KW-0677">Repeat</keyword>
<keyword evidence="5" id="KW-0808">Transferase</keyword>
<dbReference type="SUPFAM" id="SSF52777">
    <property type="entry name" value="CoA-dependent acyltransferases"/>
    <property type="match status" value="2"/>
</dbReference>
<dbReference type="CDD" id="cd00833">
    <property type="entry name" value="PKS"/>
    <property type="match status" value="1"/>
</dbReference>
<evidence type="ECO:0000259" key="11">
    <source>
        <dbReference type="PROSITE" id="PS50075"/>
    </source>
</evidence>
<dbReference type="Pfam" id="PF14765">
    <property type="entry name" value="PS-DH"/>
    <property type="match status" value="1"/>
</dbReference>
<keyword evidence="3" id="KW-0436">Ligase</keyword>
<dbReference type="Gene3D" id="3.30.559.30">
    <property type="entry name" value="Nonribosomal peptide synthetase, condensation domain"/>
    <property type="match status" value="1"/>
</dbReference>
<evidence type="ECO:0000256" key="3">
    <source>
        <dbReference type="ARBA" id="ARBA00022598"/>
    </source>
</evidence>
<proteinExistence type="predicted"/>
<dbReference type="PROSITE" id="PS00012">
    <property type="entry name" value="PHOSPHOPANTETHEINE"/>
    <property type="match status" value="1"/>
</dbReference>
<dbReference type="Gene3D" id="3.30.559.10">
    <property type="entry name" value="Chloramphenicol acetyltransferase-like domain"/>
    <property type="match status" value="1"/>
</dbReference>
<accession>A0ABQ0G9Z5</accession>
<dbReference type="Gene3D" id="3.40.50.150">
    <property type="entry name" value="Vaccinia Virus protein VP39"/>
    <property type="match status" value="1"/>
</dbReference>
<dbReference type="InterPro" id="IPR045851">
    <property type="entry name" value="AMP-bd_C_sf"/>
</dbReference>
<dbReference type="InterPro" id="IPR049551">
    <property type="entry name" value="PKS_DH_C"/>
</dbReference>
<name>A0ABQ0G9Z5_9PEZI</name>
<sequence>MTQATPLHPEPIAVVGSGCRFPGGANSPSSLWKLLERPRDLSREITPDRFSTTGFYHHDGARHGSTNVRHSYLLDEDVRVFDAAFFNISPNEAEAIDPQQRLLLETVYEALEAGGHTLEGLRGSDTSVYVGTMTVDYHDTLTRDPNTLPKYFATGINRAIISNRVSYFFDWHGPSMTIDTACSSSLIAVHQGVQSLRNGESRVSVACGTQVILGYDMFIGESKLKMLSPNGRSRMWDADADGYARGEGVAVVVLKRLSDAIADGDHIECIIRETGANQDGFSNGITVPSTEAQAALIRQTYVRAGLDPENNPHDRPQYFEAHGTGTQAGDPREAAAIYEALGRHNHLDGSHPLFVGSIKTIIGHLEGAAGLAGFLKASNSLQKGLIPPNLHFNRLNPKIEPFYKGLQVPSTLTKWPALPDGVPRRVSVNSFGFGGANAHAILEEYAHPGPKAGADDKLPRSFSPFVFSALTETSLVALLQQYSEILKDRCDDIDTSDLAWTLHTRRSQLTTRATFSASSIQQLITKIDSKLENVKKNTGTAIGIRSSGKPGAPRILGVFTGQGAQWPAMGAQLIRSSSFVQERIDHLEEALATLPPADRPEWSLREEMLAGADRSRIAEAALSQPLCTAIQVVLVDLLRAAGITFSSVVGHSSGEIAAAYAAGFLSARDAVRVAYYRGVCARLAGNTSNGQKGAMLAVGTSLEDAQELVELQAFKGRLAIAAHNSSASVTLSGDADAVVHAKKVFDEKKIFARLLKVDTAYHSHHMFPCADPYVEALRACGVRVNRDRDTNCTWYSSVIPGAKVMEPTQELQDIYWRDNMCNTVLFADAVKNAVSNDDQLNLVLEIGPHPALKGPATQNIADVRPTPLPYSGVLSRGNDDVEAFSECLGFVWTLLGCKAVDLQSFDRAVTGGPRTPKLVVDLPSYQWDHGRVFWSESRRSRKIRGRKQAPHELLGVLSPESNAHDMRWSNVLKMSEIAWLEGHQLQGLVVFPAAGYVAMAIEACRIVAGDQAVEIFELHNLAIPRAITFEEGDSGVEILATLTAIEHHSDHTITAAFSIYSGPAASSGSDQDLDLVASASVKILLGDPDPAALPCTTARVEDYNMTEVDTDRVYAAFSKLGYGYTGPFRGLSSMKRRLNHASALVDAYAYSDDESTFYLVHPSMLDVAIQSSMLAYSAPGDERLWSLHVPTSIRTIRVNPEICTALPTSGCRVPIFTTLNSNSDLFSASIDILGEDGQQGMIQVEDLELKPFAPATEAEDRWMYTSTKFGVAAPDASFLVGADSARPSADEEEVATACERISYHYVRKWKSEIGDDEWANSGQPHHVNLRDFVNYTLVRALSGQHPTLRREWANDSTEDIEALISKHSGERMVRLISVVGENIPAAVRGQTTILEHMESDGLLDHYLDRDIGCARFYSLLADTVKQITHRYPHARILEIGAGTGAATEAILGAIASHGGAVPSYTYTDASPDSLKNAAEAFRTYKYDLTFKTLDIDQAVSAQGYEPHSYDIVVASNALHATASLQKVLENTRQLLRPGGYLVLLERTDNDPIRFTTMMGGLPAWWLGVHDGRKYAPTATPQIWHSALRKTGFGGIDAITPRTDGSGSPWPFSVMAAQAIDDQVLFLRRPLSSHSPPIFIDSLVILGTGSIDSWRIAEDVSDSLSRFCGNVTILSGLPTEAEALALSPMSTFLNLVDLESPIFKSMIDGKMDGLKRLFELARHVLWVTRGAVRGEEPYHAASLAFCRSLSNEATHICINTLDITSVDGATSNIIAEQLLRQCALEEWDQPQIMWSKEPETFLHHGKLLVPRLVPNLDQNARLNSTRREITKTVPVSTSNFSLVSNSATSPTRLVEDVPVPAKTKDYREAPVTVRYSSLMALCAAPDAFLFLAIGEFDSLRRRVVLLSTNNSRSTVPLASLPLAAAEDFRADIDDNHLIVAITSELLAASLVQTLAQGSSILVNCSARDRSFTAALSRRATEKSVRVTFLCEDAQDVDPSWIKLSARTPGHAVAKRLAALQPTHFLDLAAMNGVGLKVANLLSPYCKHIDLSELSRRQALLPQSVGREALLGRLQDAVTGARTSMSAPSMLLEESSKDIILDLDQIHDRSTAHATSIVRWPVDGQVRVEVRPLDNRSLFSKDKTYILFGLSGQIGQSLCEWMVSNGAGCVCLTSRRPRVDQSWLESFRGTGAMVKVLAADITDKNSLDGVLKTIRATCPPIAGVANGANVLSDAPFTGMSTELMLQALGPKVDGSYNLDQAFYNDDLDFFVLFSSMSCVVGTSGQSNYVAANGYLNGLARQRRSRGLAASAFDIGLILGIGVAEAAGQQVIDSLQKYGIAPLSEPDVRLAFAESIYAGFADKNDQLPGAIPGGVMTTGLRTISSSGYHTLRYNNPIFSHILIESRGSDDAGDQSQNKASTLPVKDQIARAATMEEALAVLKECFSAKLRVVLQSADQDIAEDAPLVELGIDSLVAVEVRSWFLKMLKVDIPVLKVVGGSSLAEICELAMKKLPDDLATQIGKGEAASASVPASSPKPVVQLPQSNSLLSPTAPTANSTGASSSSSEYENSTPGLQTPPTIYTPASTYTEDPLRLGNKDDVKTSVQADTDVASKIFVKSEPISVGQSRFWFLRLLVEDPTTFNVTLSFHLTGSMRVGDLERALRVVTARHESLRTCFIENGDEADQASQKVSARSSIRLERKAISSVEEAAAEYAKLRTHEFDLSSGPLLRLMLLTQSPTSHYLMVNYHHIIMDMASFRILLSELEKVYNGQPLGPPPLQYPDFSVAQRQALERGELHDELNYWKGIYPLGEQPPILPLLPMARSSSRVAMTNYAVHQVETQLGSALAERVKSVSKLQRCTPFHFYLAAFKAMLFSFTDAQDLTIGIADANRSDGNVMGSIGFFLNLLALRFRRQPRQTFADAVVEARNTAYAALGNSRLPFDMLLNELNVARSSSYSPLFQAFFDYRQLVNDSQSWCNCQLELQEMHPGRTAYDLSLDVADFGSDARITLRVQKALYDLTAANLLLETYGHFINVLSQDVSCSQEDTPLFSENQLARAVRVGLGPDLVSDWPATLPHRIDQIAQEHSDNVALMDGLGNKLTYRAMISRVQAIAEQLLIAGVGPGSRVLVFQQASADWICSLLAIMRVGGVYVPLDLRNPMARLAAQAAHCQPSAVLADDTTVNDAPELNVATVIDVSRIGPVPSAPAGVVNVAHPDSPAAILYTSGSTGTPKGIIIRHSGIRNEMEGYTKTYNLGAERVLQQSAFTFDFSVDQIFTGLVNGGMLYVVPWSKRGDPVSITEIMREQSITYTKVTPSEYSMWMQYGGDNLRQASSWRFAFGGGEPMTRTVLKQFADLGLEQLRLHNSYGPAEISIASHKGLIDYRMESLERPPEEDGPIPCGFSLPNYATYILDENLKPLPIGMPGEVVIGGPGVSFGYLTNPELTARVFVPNPYATPEHVANGWTQMHRTGDIGHLQEDGSLVFRNRIAGDTQVKLRGLRIDLRDVESNIISTAGGVLKEAVVTLREGDPDYLVAHVVFAPQHNVDDNNRSSFLEHLLGRLPIPQYMIPVMAVSLDKLPLTNHSKVDRKAIKNLALPRRVAPVDDDQQTTELTETMVQLRQIWRQILPNSEKLGLAITPSTNFFLIGGNSLLVVRLQSRIRQIFNVAVRLVDLLNANTLGQMAQKIEESPSVEPIDWELETTPPSIPSFLADVPANVESGPKTVLVTGATGNLAKHVFPRLLTDPRVGKIHCVAVRDKPRHQEGSLFSDPKVVLHVGDLSLPLLGLGVDEFRGLASQVDVILHLGAVRSFWDNYHMLRPTNVHPTRELVRLAAPRRIPIHFVSTSGVLPRDQLLTAGAAVPSSAAPHVPPVDGSDGYVASKWASERLLERSGAGPLAVPSFIHRMLPSSAEAPAQPAASKQQALDEFVRCVDLSGCMYDATGWEGRIDLIPASLMAGWLCEAALNSAVDGADVTRFVHHESPITIRMEQLDEYVEERRGRENNLERMPILKWMGRIKALGFSYILASQEATIRNANGGAKLVNRR</sequence>
<keyword evidence="1" id="KW-0596">Phosphopantetheine</keyword>
<dbReference type="SUPFAM" id="SSF56801">
    <property type="entry name" value="Acetyl-CoA synthetase-like"/>
    <property type="match status" value="1"/>
</dbReference>
<evidence type="ECO:0000256" key="10">
    <source>
        <dbReference type="SAM" id="MobiDB-lite"/>
    </source>
</evidence>
<dbReference type="Gene3D" id="3.40.47.10">
    <property type="match status" value="1"/>
</dbReference>
<dbReference type="Gene3D" id="3.40.50.12780">
    <property type="entry name" value="N-terminal domain of ligase-like"/>
    <property type="match status" value="1"/>
</dbReference>
<dbReference type="Proteomes" id="UP001628179">
    <property type="component" value="Unassembled WGS sequence"/>
</dbReference>
<dbReference type="Gene3D" id="1.10.1200.10">
    <property type="entry name" value="ACP-like"/>
    <property type="match status" value="2"/>
</dbReference>
<dbReference type="SUPFAM" id="SSF51735">
    <property type="entry name" value="NAD(P)-binding Rossmann-fold domains"/>
    <property type="match status" value="2"/>
</dbReference>
<dbReference type="InterPro" id="IPR023213">
    <property type="entry name" value="CAT-like_dom_sf"/>
</dbReference>
<evidence type="ECO:0000256" key="6">
    <source>
        <dbReference type="ARBA" id="ARBA00022737"/>
    </source>
</evidence>
<dbReference type="InterPro" id="IPR050091">
    <property type="entry name" value="PKS_NRPS_Biosynth_Enz"/>
</dbReference>
<dbReference type="InterPro" id="IPR032821">
    <property type="entry name" value="PKS_assoc"/>
</dbReference>
<dbReference type="SMART" id="SM00822">
    <property type="entry name" value="PKS_KR"/>
    <property type="match status" value="1"/>
</dbReference>
<dbReference type="InterPro" id="IPR001242">
    <property type="entry name" value="Condensation_dom"/>
</dbReference>
<reference evidence="14 15" key="1">
    <citation type="submission" date="2024-09" db="EMBL/GenBank/DDBJ databases">
        <title>Itraconazole resistance in Madurella fahalii resulting from another homologue of gene encoding cytochrome P450 14-alpha sterol demethylase (CYP51).</title>
        <authorList>
            <person name="Yoshioka I."/>
            <person name="Fahal A.H."/>
            <person name="Kaneko S."/>
            <person name="Yaguchi T."/>
        </authorList>
    </citation>
    <scope>NUCLEOTIDE SEQUENCE [LARGE SCALE GENOMIC DNA]</scope>
    <source>
        <strain evidence="14 15">IFM 68171</strain>
    </source>
</reference>
<dbReference type="InterPro" id="IPR001227">
    <property type="entry name" value="Ac_transferase_dom_sf"/>
</dbReference>
<dbReference type="InterPro" id="IPR042099">
    <property type="entry name" value="ANL_N_sf"/>
</dbReference>
<protein>
    <recommendedName>
        <fullName evidence="16">Polyketide synthase</fullName>
    </recommendedName>
</protein>
<dbReference type="GeneID" id="98175527"/>
<evidence type="ECO:0000313" key="15">
    <source>
        <dbReference type="Proteomes" id="UP001628179"/>
    </source>
</evidence>
<dbReference type="Pfam" id="PF16197">
    <property type="entry name" value="KAsynt_C_assoc"/>
    <property type="match status" value="1"/>
</dbReference>
<feature type="compositionally biased region" description="Low complexity" evidence="10">
    <location>
        <begin position="2525"/>
        <end position="2537"/>
    </location>
</feature>
<dbReference type="InterPro" id="IPR000873">
    <property type="entry name" value="AMP-dep_synth/lig_dom"/>
</dbReference>
<dbReference type="PROSITE" id="PS00455">
    <property type="entry name" value="AMP_BINDING"/>
    <property type="match status" value="1"/>
</dbReference>
<evidence type="ECO:0000256" key="4">
    <source>
        <dbReference type="ARBA" id="ARBA00022603"/>
    </source>
</evidence>
<dbReference type="InterPro" id="IPR020845">
    <property type="entry name" value="AMP-binding_CS"/>
</dbReference>
<dbReference type="SUPFAM" id="SSF55048">
    <property type="entry name" value="Probable ACP-binding domain of malonyl-CoA ACP transacylase"/>
    <property type="match status" value="1"/>
</dbReference>
<keyword evidence="8" id="KW-0511">Multifunctional enzyme</keyword>
<feature type="region of interest" description="Disordered" evidence="10">
    <location>
        <begin position="2525"/>
        <end position="2597"/>
    </location>
</feature>
<dbReference type="SMART" id="SM00823">
    <property type="entry name" value="PKS_PP"/>
    <property type="match status" value="2"/>
</dbReference>
<feature type="domain" description="Carrier" evidence="11">
    <location>
        <begin position="3607"/>
        <end position="3687"/>
    </location>
</feature>
<dbReference type="Pfam" id="PF08659">
    <property type="entry name" value="KR"/>
    <property type="match status" value="1"/>
</dbReference>
<evidence type="ECO:0000313" key="14">
    <source>
        <dbReference type="EMBL" id="GAB1314574.1"/>
    </source>
</evidence>
<dbReference type="Pfam" id="PF00698">
    <property type="entry name" value="Acyl_transf_1"/>
    <property type="match status" value="1"/>
</dbReference>
<dbReference type="SMART" id="SM00827">
    <property type="entry name" value="PKS_AT"/>
    <property type="match status" value="1"/>
</dbReference>
<feature type="domain" description="Carrier" evidence="11">
    <location>
        <begin position="2432"/>
        <end position="2510"/>
    </location>
</feature>
<dbReference type="SUPFAM" id="SSF53901">
    <property type="entry name" value="Thiolase-like"/>
    <property type="match status" value="1"/>
</dbReference>
<evidence type="ECO:0000256" key="8">
    <source>
        <dbReference type="ARBA" id="ARBA00023268"/>
    </source>
</evidence>
<dbReference type="InterPro" id="IPR014030">
    <property type="entry name" value="Ketoacyl_synth_N"/>
</dbReference>
<dbReference type="InterPro" id="IPR020841">
    <property type="entry name" value="PKS_Beta-ketoAc_synthase_dom"/>
</dbReference>
<dbReference type="InterPro" id="IPR016036">
    <property type="entry name" value="Malonyl_transacylase_ACP-bd"/>
</dbReference>
<dbReference type="InterPro" id="IPR020806">
    <property type="entry name" value="PKS_PP-bd"/>
</dbReference>
<dbReference type="PROSITE" id="PS52019">
    <property type="entry name" value="PKS_MFAS_DH"/>
    <property type="match status" value="1"/>
</dbReference>
<dbReference type="PANTHER" id="PTHR43775:SF20">
    <property type="entry name" value="HYBRID PKS-NRPS SYNTHETASE APDA"/>
    <property type="match status" value="1"/>
</dbReference>
<dbReference type="Pfam" id="PF00668">
    <property type="entry name" value="Condensation"/>
    <property type="match status" value="1"/>
</dbReference>
<keyword evidence="7" id="KW-0560">Oxidoreductase</keyword>
<dbReference type="SMART" id="SM00826">
    <property type="entry name" value="PKS_DH"/>
    <property type="match status" value="1"/>
</dbReference>
<feature type="compositionally biased region" description="Polar residues" evidence="10">
    <location>
        <begin position="2572"/>
        <end position="2586"/>
    </location>
</feature>
<comment type="caution">
    <text evidence="14">The sequence shown here is derived from an EMBL/GenBank/DDBJ whole genome shotgun (WGS) entry which is preliminary data.</text>
</comment>
<dbReference type="InterPro" id="IPR042104">
    <property type="entry name" value="PKS_dehydratase_sf"/>
</dbReference>